<accession>A0A9D2H3X4</accession>
<evidence type="ECO:0000259" key="3">
    <source>
        <dbReference type="Pfam" id="PF02826"/>
    </source>
</evidence>
<dbReference type="CDD" id="cd12165">
    <property type="entry name" value="2-Hacid_dh_6"/>
    <property type="match status" value="1"/>
</dbReference>
<gene>
    <name evidence="4" type="ORF">H9800_00605</name>
</gene>
<dbReference type="GO" id="GO:0005829">
    <property type="term" value="C:cytosol"/>
    <property type="evidence" value="ECO:0007669"/>
    <property type="project" value="TreeGrafter"/>
</dbReference>
<reference evidence="4" key="2">
    <citation type="submission" date="2021-04" db="EMBL/GenBank/DDBJ databases">
        <authorList>
            <person name="Gilroy R."/>
        </authorList>
    </citation>
    <scope>NUCLEOTIDE SEQUENCE</scope>
    <source>
        <strain evidence="4">ChiHjej8B7-3636</strain>
    </source>
</reference>
<dbReference type="SUPFAM" id="SSF51735">
    <property type="entry name" value="NAD(P)-binding Rossmann-fold domains"/>
    <property type="match status" value="1"/>
</dbReference>
<dbReference type="Gene3D" id="3.40.50.720">
    <property type="entry name" value="NAD(P)-binding Rossmann-like Domain"/>
    <property type="match status" value="2"/>
</dbReference>
<evidence type="ECO:0000256" key="1">
    <source>
        <dbReference type="ARBA" id="ARBA00023002"/>
    </source>
</evidence>
<dbReference type="InterPro" id="IPR036291">
    <property type="entry name" value="NAD(P)-bd_dom_sf"/>
</dbReference>
<keyword evidence="1" id="KW-0560">Oxidoreductase</keyword>
<feature type="domain" description="D-isomer specific 2-hydroxyacid dehydrogenase NAD-binding" evidence="3">
    <location>
        <begin position="104"/>
        <end position="291"/>
    </location>
</feature>
<dbReference type="PROSITE" id="PS00671">
    <property type="entry name" value="D_2_HYDROXYACID_DH_3"/>
    <property type="match status" value="1"/>
</dbReference>
<comment type="caution">
    <text evidence="4">The sequence shown here is derived from an EMBL/GenBank/DDBJ whole genome shotgun (WGS) entry which is preliminary data.</text>
</comment>
<keyword evidence="2" id="KW-0520">NAD</keyword>
<dbReference type="InterPro" id="IPR029753">
    <property type="entry name" value="D-isomer_DH_CS"/>
</dbReference>
<proteinExistence type="predicted"/>
<dbReference type="PANTHER" id="PTHR10996:SF178">
    <property type="entry name" value="2-HYDROXYACID DEHYDROGENASE YGL185C-RELATED"/>
    <property type="match status" value="1"/>
</dbReference>
<evidence type="ECO:0000256" key="2">
    <source>
        <dbReference type="ARBA" id="ARBA00023027"/>
    </source>
</evidence>
<dbReference type="InterPro" id="IPR050223">
    <property type="entry name" value="D-isomer_2-hydroxyacid_DH"/>
</dbReference>
<dbReference type="SUPFAM" id="SSF52283">
    <property type="entry name" value="Formate/glycerate dehydrogenase catalytic domain-like"/>
    <property type="match status" value="1"/>
</dbReference>
<dbReference type="InterPro" id="IPR006140">
    <property type="entry name" value="D-isomer_DH_NAD-bd"/>
</dbReference>
<dbReference type="GO" id="GO:0030267">
    <property type="term" value="F:glyoxylate reductase (NADPH) activity"/>
    <property type="evidence" value="ECO:0007669"/>
    <property type="project" value="TreeGrafter"/>
</dbReference>
<evidence type="ECO:0000313" key="4">
    <source>
        <dbReference type="EMBL" id="HJA03349.1"/>
    </source>
</evidence>
<dbReference type="AlphaFoldDB" id="A0A9D2H3X4"/>
<sequence length="324" mass="34262">MVTGMRIAVTDPIITGFADHLARTRRAHEWRFAADSSPREALDGAEVVICSALAANDMPSPPTARLIHATGAGIDRIAADAIPADAAVCNTGHHGAAIAEHVIMVAMMLRRRALEADRQMREGSWRTVATAPGTPFHRALRGTTIGILGFGEIGQALARLAAGMGMRVVATRRRPDAPLPPDVSADRIYADAELGALLAESDIVAVTVPLTDATRGLIGADALRTMRPDALLINVARGPVVDEDALFDALADGVIGGAGIDVWWGAPEGTSAPPAVARFAGFANTVLTPHFSGHAREVFEQRAADIVRNIDLLDQGRPLERRVR</sequence>
<name>A0A9D2H3X4_9MICO</name>
<evidence type="ECO:0000313" key="5">
    <source>
        <dbReference type="Proteomes" id="UP000824220"/>
    </source>
</evidence>
<protein>
    <submittedName>
        <fullName evidence="4">NAD(P)-binding domain-containing protein</fullName>
    </submittedName>
</protein>
<dbReference type="Proteomes" id="UP000824220">
    <property type="component" value="Unassembled WGS sequence"/>
</dbReference>
<dbReference type="GO" id="GO:0016618">
    <property type="term" value="F:hydroxypyruvate reductase [NAD(P)H] activity"/>
    <property type="evidence" value="ECO:0007669"/>
    <property type="project" value="TreeGrafter"/>
</dbReference>
<reference evidence="4" key="1">
    <citation type="journal article" date="2021" name="PeerJ">
        <title>Extensive microbial diversity within the chicken gut microbiome revealed by metagenomics and culture.</title>
        <authorList>
            <person name="Gilroy R."/>
            <person name="Ravi A."/>
            <person name="Getino M."/>
            <person name="Pursley I."/>
            <person name="Horton D.L."/>
            <person name="Alikhan N.F."/>
            <person name="Baker D."/>
            <person name="Gharbi K."/>
            <person name="Hall N."/>
            <person name="Watson M."/>
            <person name="Adriaenssens E.M."/>
            <person name="Foster-Nyarko E."/>
            <person name="Jarju S."/>
            <person name="Secka A."/>
            <person name="Antonio M."/>
            <person name="Oren A."/>
            <person name="Chaudhuri R.R."/>
            <person name="La Ragione R."/>
            <person name="Hildebrand F."/>
            <person name="Pallen M.J."/>
        </authorList>
    </citation>
    <scope>NUCLEOTIDE SEQUENCE</scope>
    <source>
        <strain evidence="4">ChiHjej8B7-3636</strain>
    </source>
</reference>
<dbReference type="EMBL" id="DXAM01000010">
    <property type="protein sequence ID" value="HJA03349.1"/>
    <property type="molecule type" value="Genomic_DNA"/>
</dbReference>
<dbReference type="GO" id="GO:0051287">
    <property type="term" value="F:NAD binding"/>
    <property type="evidence" value="ECO:0007669"/>
    <property type="project" value="InterPro"/>
</dbReference>
<dbReference type="Pfam" id="PF02826">
    <property type="entry name" value="2-Hacid_dh_C"/>
    <property type="match status" value="1"/>
</dbReference>
<organism evidence="4 5">
    <name type="scientific">Candidatus Microbacterium stercoravium</name>
    <dbReference type="NCBI Taxonomy" id="2838697"/>
    <lineage>
        <taxon>Bacteria</taxon>
        <taxon>Bacillati</taxon>
        <taxon>Actinomycetota</taxon>
        <taxon>Actinomycetes</taxon>
        <taxon>Micrococcales</taxon>
        <taxon>Microbacteriaceae</taxon>
        <taxon>Microbacterium</taxon>
    </lineage>
</organism>
<dbReference type="PANTHER" id="PTHR10996">
    <property type="entry name" value="2-HYDROXYACID DEHYDROGENASE-RELATED"/>
    <property type="match status" value="1"/>
</dbReference>